<name>A0A1J5TP43_9ZZZZ</name>
<evidence type="ECO:0000313" key="1">
    <source>
        <dbReference type="EMBL" id="OIR13758.1"/>
    </source>
</evidence>
<reference evidence="1" key="1">
    <citation type="submission" date="2016-10" db="EMBL/GenBank/DDBJ databases">
        <title>Sequence of Gallionella enrichment culture.</title>
        <authorList>
            <person name="Poehlein A."/>
            <person name="Muehling M."/>
            <person name="Daniel R."/>
        </authorList>
    </citation>
    <scope>NUCLEOTIDE SEQUENCE</scope>
</reference>
<accession>A0A1J5TP43</accession>
<protein>
    <submittedName>
        <fullName evidence="1">Uncharacterized protein</fullName>
    </submittedName>
</protein>
<dbReference type="PROSITE" id="PS51257">
    <property type="entry name" value="PROKAR_LIPOPROTEIN"/>
    <property type="match status" value="1"/>
</dbReference>
<proteinExistence type="predicted"/>
<dbReference type="AlphaFoldDB" id="A0A1J5TP43"/>
<comment type="caution">
    <text evidence="1">The sequence shown here is derived from an EMBL/GenBank/DDBJ whole genome shotgun (WGS) entry which is preliminary data.</text>
</comment>
<dbReference type="SUPFAM" id="SSF55486">
    <property type="entry name" value="Metalloproteases ('zincins'), catalytic domain"/>
    <property type="match status" value="1"/>
</dbReference>
<sequence length="360" mass="39696">MKTALRSTCLSIGLALLLFGCKGEVDDDWQKSSIPPIRPDAAVKLRVVHAINPRLARFSPDHLKIVLASAQLTVWKNFGVYIEFTDAPETGIDRLFALIPPAVMQERLSSIYDFKSGKGDRQKLVDGIDATLTERGTKLEDALAFAAPYLPANAHPKDLTALSGLLADVMLERLQQWRRLKAADGAPVLDASPYNEWVYWDTLGYGNLPYDLVITNQPIASAEYYGADLHSAIRGGLTVGTTSFSRDSKYGSYIVMSTFPFQDDSAPTKLLRGGEQYSEEDAAELAGAYLAHEIGHLLFQLGHPFGQKTCVMNPVSMLRFREWAQQLDGAECRIGSRPEMAAGAIPPTYNAAWMKMLQPR</sequence>
<organism evidence="1">
    <name type="scientific">mine drainage metagenome</name>
    <dbReference type="NCBI Taxonomy" id="410659"/>
    <lineage>
        <taxon>unclassified sequences</taxon>
        <taxon>metagenomes</taxon>
        <taxon>ecological metagenomes</taxon>
    </lineage>
</organism>
<dbReference type="EMBL" id="MLJW01000013">
    <property type="protein sequence ID" value="OIR13758.1"/>
    <property type="molecule type" value="Genomic_DNA"/>
</dbReference>
<gene>
    <name evidence="1" type="ORF">GALL_48930</name>
</gene>